<feature type="domain" description="Heterokaryon incompatibility" evidence="1">
    <location>
        <begin position="281"/>
        <end position="445"/>
    </location>
</feature>
<dbReference type="PANTHER" id="PTHR33112">
    <property type="entry name" value="DOMAIN PROTEIN, PUTATIVE-RELATED"/>
    <property type="match status" value="1"/>
</dbReference>
<evidence type="ECO:0000313" key="2">
    <source>
        <dbReference type="EMBL" id="KAK4647817.1"/>
    </source>
</evidence>
<keyword evidence="3" id="KW-1185">Reference proteome</keyword>
<dbReference type="PANTHER" id="PTHR33112:SF16">
    <property type="entry name" value="HETEROKARYON INCOMPATIBILITY DOMAIN-CONTAINING PROTEIN"/>
    <property type="match status" value="1"/>
</dbReference>
<dbReference type="GeneID" id="87893209"/>
<dbReference type="RefSeq" id="XP_062736793.1">
    <property type="nucleotide sequence ID" value="XM_062873727.1"/>
</dbReference>
<proteinExistence type="predicted"/>
<protein>
    <recommendedName>
        <fullName evidence="1">Heterokaryon incompatibility domain-containing protein</fullName>
    </recommendedName>
</protein>
<dbReference type="InterPro" id="IPR010730">
    <property type="entry name" value="HET"/>
</dbReference>
<accession>A0ABR0FY04</accession>
<organism evidence="2 3">
    <name type="scientific">Podospora bellae-mahoneyi</name>
    <dbReference type="NCBI Taxonomy" id="2093777"/>
    <lineage>
        <taxon>Eukaryota</taxon>
        <taxon>Fungi</taxon>
        <taxon>Dikarya</taxon>
        <taxon>Ascomycota</taxon>
        <taxon>Pezizomycotina</taxon>
        <taxon>Sordariomycetes</taxon>
        <taxon>Sordariomycetidae</taxon>
        <taxon>Sordariales</taxon>
        <taxon>Podosporaceae</taxon>
        <taxon>Podospora</taxon>
    </lineage>
</organism>
<dbReference type="Proteomes" id="UP001322138">
    <property type="component" value="Unassembled WGS sequence"/>
</dbReference>
<comment type="caution">
    <text evidence="2">The sequence shown here is derived from an EMBL/GenBank/DDBJ whole genome shotgun (WGS) entry which is preliminary data.</text>
</comment>
<evidence type="ECO:0000313" key="3">
    <source>
        <dbReference type="Proteomes" id="UP001322138"/>
    </source>
</evidence>
<name>A0ABR0FY04_9PEZI</name>
<reference evidence="2 3" key="1">
    <citation type="journal article" date="2023" name="bioRxiv">
        <title>High-quality genome assemblies of four members of thePodospora anserinaspecies complex.</title>
        <authorList>
            <person name="Ament-Velasquez S.L."/>
            <person name="Vogan A.A."/>
            <person name="Wallerman O."/>
            <person name="Hartmann F."/>
            <person name="Gautier V."/>
            <person name="Silar P."/>
            <person name="Giraud T."/>
            <person name="Johannesson H."/>
        </authorList>
    </citation>
    <scope>NUCLEOTIDE SEQUENCE [LARGE SCALE GENOMIC DNA]</scope>
    <source>
        <strain evidence="2 3">CBS 112042</strain>
    </source>
</reference>
<dbReference type="Pfam" id="PF06985">
    <property type="entry name" value="HET"/>
    <property type="match status" value="1"/>
</dbReference>
<sequence>MAPFSFENPHICYHCSAIQLHLELKPQILCCFGCMYNGPGRTTDKGEYVCFECARPFSGTSGLDLRYCSTLPYDLSQALTAAESDHCEFYRWVIHRVTRLFKIQETPSGWKSKKAVGILTQRSRFELSGISNEVGRANLEIKFFSHWVDDDGNKHETRHDLGDFDAWDTGDDPSFGLVSSRPYVQDVKSAQSIDFARSSFETCMRSHPWCRTDQINHMTVPRWPGGALSYERIDPRDIPTRLLDIATGPSPGADAEYIKLIETTVDDKDGQLIEQIAQTGFIVLSYCWGGDQNSKLVASNLQTYKTEGIKLGQLDQSLQDAVWVARQIGIRYLWIDALCIPQDDLDGQGNNPDKAHEISRMASYYGRATLTILAASASRAVDGFLQKRQPATDFDMAPTHAQLIVSDNTKTNDDTPDKIQNILLAKQSPSPTIEPITTRGWTLQESLLSRRILIYGVNQLYWSCLNSFAGCGGKITNLTNRTIPGMESLVPGVYPIGSLIDQPVYLQWNSIVKTYTQRFLSQPGDKLWAISALASHIVQVSAHRGEKPIYAAGLLVDEANPGTWLQQLLWYPDSIEGRDNKRPPGGRYRAPSWSWASLDGVVKVPSWRHEMEEYAAVEEWGVEPAVKGAMYGGVSGGYIFLRAVTQPICRIAGRCGDVVWAERLQTEGTGDDDFDWTYSRKGGNLEGAADSWVLVLLADSGEYKSVIEIGLQDPGVGARISLVGLSSLSTGQLVGVRGIIVEQTVDDDELRFCKRRGSFRLKMGKHANGGQDLAAKFFKKGTKQTLRIL</sequence>
<gene>
    <name evidence="2" type="ORF">QC761_104680</name>
</gene>
<evidence type="ECO:0000259" key="1">
    <source>
        <dbReference type="Pfam" id="PF06985"/>
    </source>
</evidence>
<dbReference type="EMBL" id="JAFFGZ010000001">
    <property type="protein sequence ID" value="KAK4647817.1"/>
    <property type="molecule type" value="Genomic_DNA"/>
</dbReference>